<gene>
    <name evidence="3" type="ORF">BMAGN_1161</name>
</gene>
<keyword evidence="2" id="KW-1133">Transmembrane helix</keyword>
<keyword evidence="2" id="KW-0472">Membrane</keyword>
<evidence type="ECO:0000256" key="2">
    <source>
        <dbReference type="SAM" id="Phobius"/>
    </source>
</evidence>
<dbReference type="STRING" id="1692.BMAGN_1161"/>
<dbReference type="Proteomes" id="UP000029052">
    <property type="component" value="Unassembled WGS sequence"/>
</dbReference>
<feature type="transmembrane region" description="Helical" evidence="2">
    <location>
        <begin position="74"/>
        <end position="95"/>
    </location>
</feature>
<feature type="region of interest" description="Disordered" evidence="1">
    <location>
        <begin position="1"/>
        <end position="63"/>
    </location>
</feature>
<dbReference type="eggNOG" id="ENOG503304R">
    <property type="taxonomic scope" value="Bacteria"/>
</dbReference>
<proteinExistence type="predicted"/>
<accession>A0A087BEK6</accession>
<comment type="caution">
    <text evidence="3">The sequence shown here is derived from an EMBL/GenBank/DDBJ whole genome shotgun (WGS) entry which is preliminary data.</text>
</comment>
<evidence type="ECO:0000256" key="1">
    <source>
        <dbReference type="SAM" id="MobiDB-lite"/>
    </source>
</evidence>
<dbReference type="RefSeq" id="WP_022859860.1">
    <property type="nucleotide sequence ID" value="NZ_JGZB01000001.1"/>
</dbReference>
<dbReference type="EMBL" id="JGZB01000001">
    <property type="protein sequence ID" value="KFI69456.1"/>
    <property type="molecule type" value="Genomic_DNA"/>
</dbReference>
<evidence type="ECO:0000313" key="4">
    <source>
        <dbReference type="Proteomes" id="UP000029052"/>
    </source>
</evidence>
<name>A0A087BEK6_9BIFI</name>
<evidence type="ECO:0000313" key="3">
    <source>
        <dbReference type="EMBL" id="KFI69456.1"/>
    </source>
</evidence>
<organism evidence="3 4">
    <name type="scientific">Bifidobacterium magnum</name>
    <dbReference type="NCBI Taxonomy" id="1692"/>
    <lineage>
        <taxon>Bacteria</taxon>
        <taxon>Bacillati</taxon>
        <taxon>Actinomycetota</taxon>
        <taxon>Actinomycetes</taxon>
        <taxon>Bifidobacteriales</taxon>
        <taxon>Bifidobacteriaceae</taxon>
        <taxon>Bifidobacterium</taxon>
    </lineage>
</organism>
<reference evidence="3 4" key="1">
    <citation type="submission" date="2014-03" db="EMBL/GenBank/DDBJ databases">
        <title>Genomics of Bifidobacteria.</title>
        <authorList>
            <person name="Ventura M."/>
            <person name="Milani C."/>
            <person name="Lugli G.A."/>
        </authorList>
    </citation>
    <scope>NUCLEOTIDE SEQUENCE [LARGE SCALE GENOMIC DNA]</scope>
    <source>
        <strain evidence="3 4">LMG 11591</strain>
    </source>
</reference>
<sequence>MVTRKTNRSAASSASPKAGKKRTAVRGGGKSQLRGRGGRPSTSQRTGKPQPKGAKKRLSAAQRNKRAMFMRRRIMLILAALVAIFCVFSLIRGFIMIGQNIAAGDTSSSRSAVPQPKATSKVPMCGKDDIDLTLTPNTTTVGVGGSVTFTAKITYVGNSAEGCFVDGEDDNRVLTITSGNNTVWRSDACPSTYRPLLVYKGGDDEQKIVWNTNASGDECVADADLPHVQAGTYVAKLVLKDDDTVVSDPVSITVQ</sequence>
<keyword evidence="4" id="KW-1185">Reference proteome</keyword>
<protein>
    <submittedName>
        <fullName evidence="3">Uncharacterized protein</fullName>
    </submittedName>
</protein>
<feature type="compositionally biased region" description="Basic residues" evidence="1">
    <location>
        <begin position="53"/>
        <end position="63"/>
    </location>
</feature>
<dbReference type="AlphaFoldDB" id="A0A087BEK6"/>
<keyword evidence="2" id="KW-0812">Transmembrane</keyword>